<dbReference type="InterPro" id="IPR036366">
    <property type="entry name" value="PGBDSf"/>
</dbReference>
<feature type="transmembrane region" description="Helical" evidence="2">
    <location>
        <begin position="7"/>
        <end position="25"/>
    </location>
</feature>
<name>A0A0G0FEB6_9BACT</name>
<evidence type="ECO:0000259" key="3">
    <source>
        <dbReference type="Pfam" id="PF01471"/>
    </source>
</evidence>
<organism evidence="4 5">
    <name type="scientific">Candidatus Nomurabacteria bacterium GW2011_GWA1_35_8</name>
    <dbReference type="NCBI Taxonomy" id="1618727"/>
    <lineage>
        <taxon>Bacteria</taxon>
        <taxon>Candidatus Nomuraibacteriota</taxon>
    </lineage>
</organism>
<keyword evidence="2" id="KW-1133">Transmembrane helix</keyword>
<dbReference type="Proteomes" id="UP000186383">
    <property type="component" value="Unassembled WGS sequence"/>
</dbReference>
<feature type="domain" description="Peptidoglycan binding-like" evidence="3">
    <location>
        <begin position="112"/>
        <end position="167"/>
    </location>
</feature>
<evidence type="ECO:0000256" key="2">
    <source>
        <dbReference type="SAM" id="Phobius"/>
    </source>
</evidence>
<keyword evidence="1" id="KW-0175">Coiled coil</keyword>
<keyword evidence="2" id="KW-0812">Transmembrane</keyword>
<dbReference type="InterPro" id="IPR036365">
    <property type="entry name" value="PGBD-like_sf"/>
</dbReference>
<proteinExistence type="predicted"/>
<evidence type="ECO:0000313" key="5">
    <source>
        <dbReference type="Proteomes" id="UP000186383"/>
    </source>
</evidence>
<protein>
    <submittedName>
        <fullName evidence="4">Peptidoglycan binding domain-containing protein</fullName>
    </submittedName>
</protein>
<dbReference type="EMBL" id="LBQW01000011">
    <property type="protein sequence ID" value="KKP85655.1"/>
    <property type="molecule type" value="Genomic_DNA"/>
</dbReference>
<dbReference type="SUPFAM" id="SSF47090">
    <property type="entry name" value="PGBD-like"/>
    <property type="match status" value="1"/>
</dbReference>
<evidence type="ECO:0000256" key="1">
    <source>
        <dbReference type="SAM" id="Coils"/>
    </source>
</evidence>
<gene>
    <name evidence="4" type="ORF">UR88_C0011G0006</name>
</gene>
<evidence type="ECO:0000313" key="4">
    <source>
        <dbReference type="EMBL" id="KKP85655.1"/>
    </source>
</evidence>
<dbReference type="InterPro" id="IPR002477">
    <property type="entry name" value="Peptidoglycan-bd-like"/>
</dbReference>
<feature type="coiled-coil region" evidence="1">
    <location>
        <begin position="33"/>
        <end position="109"/>
    </location>
</feature>
<dbReference type="Pfam" id="PF01471">
    <property type="entry name" value="PG_binding_1"/>
    <property type="match status" value="1"/>
</dbReference>
<reference evidence="4 5" key="1">
    <citation type="journal article" date="2015" name="Nature">
        <title>rRNA introns, odd ribosomes, and small enigmatic genomes across a large radiation of phyla.</title>
        <authorList>
            <person name="Brown C.T."/>
            <person name="Hug L.A."/>
            <person name="Thomas B.C."/>
            <person name="Sharon I."/>
            <person name="Castelle C.J."/>
            <person name="Singh A."/>
            <person name="Wilkins M.J."/>
            <person name="Williams K.H."/>
            <person name="Banfield J.F."/>
        </authorList>
    </citation>
    <scope>NUCLEOTIDE SEQUENCE [LARGE SCALE GENOMIC DNA]</scope>
</reference>
<comment type="caution">
    <text evidence="4">The sequence shown here is derived from an EMBL/GenBank/DDBJ whole genome shotgun (WGS) entry which is preliminary data.</text>
</comment>
<dbReference type="Gene3D" id="1.10.101.10">
    <property type="entry name" value="PGBD-like superfamily/PGBD"/>
    <property type="match status" value="1"/>
</dbReference>
<sequence>MKNFKSILFLVVVLVVIVILGYWAVVTIEPGSVSVERQKQEQLEQKNSELEEEVKRLTYEIQSLKETQVKEEETTDKPSEITPIAPLKYQNLTNDLQKLIDDNITMREKSAGSRVGTVQTFLNLYNNTSKKIDNDYGAGTKADVLNFQKAVKITADGEAGPGTFLKMIEWLKKQPNS</sequence>
<dbReference type="AlphaFoldDB" id="A0A0G0FEB6"/>
<accession>A0A0G0FEB6</accession>
<keyword evidence="2" id="KW-0472">Membrane</keyword>